<name>A0ABN6B1B8_9MYCO</name>
<evidence type="ECO:0000313" key="2">
    <source>
        <dbReference type="EMBL" id="BBZ10147.1"/>
    </source>
</evidence>
<dbReference type="Gene3D" id="1.10.287.1060">
    <property type="entry name" value="ESAT-6-like"/>
    <property type="match status" value="1"/>
</dbReference>
<dbReference type="InterPro" id="IPR036689">
    <property type="entry name" value="ESAT-6-like_sf"/>
</dbReference>
<dbReference type="Pfam" id="PF06013">
    <property type="entry name" value="WXG100"/>
    <property type="match status" value="1"/>
</dbReference>
<proteinExistence type="inferred from homology"/>
<reference evidence="2 3" key="1">
    <citation type="journal article" date="2019" name="Emerg. Microbes Infect.">
        <title>Comprehensive subspecies identification of 175 nontuberculous mycobacteria species based on 7547 genomic profiles.</title>
        <authorList>
            <person name="Matsumoto Y."/>
            <person name="Kinjo T."/>
            <person name="Motooka D."/>
            <person name="Nabeya D."/>
            <person name="Jung N."/>
            <person name="Uechi K."/>
            <person name="Horii T."/>
            <person name="Iida T."/>
            <person name="Fujita J."/>
            <person name="Nakamura S."/>
        </authorList>
    </citation>
    <scope>NUCLEOTIDE SEQUENCE [LARGE SCALE GENOMIC DNA]</scope>
    <source>
        <strain evidence="2 3">JCM 12687</strain>
    </source>
</reference>
<gene>
    <name evidence="2" type="primary">esxR_1</name>
    <name evidence="2" type="ORF">MBRA_03420</name>
</gene>
<dbReference type="InterPro" id="IPR010310">
    <property type="entry name" value="T7SS_ESAT-6-like"/>
</dbReference>
<comment type="similarity">
    <text evidence="1">Belongs to the WXG100 family.</text>
</comment>
<dbReference type="SUPFAM" id="SSF140453">
    <property type="entry name" value="EsxAB dimer-like"/>
    <property type="match status" value="1"/>
</dbReference>
<organism evidence="2 3">
    <name type="scientific">Mycobacterium branderi</name>
    <dbReference type="NCBI Taxonomy" id="43348"/>
    <lineage>
        <taxon>Bacteria</taxon>
        <taxon>Bacillati</taxon>
        <taxon>Actinomycetota</taxon>
        <taxon>Actinomycetes</taxon>
        <taxon>Mycobacteriales</taxon>
        <taxon>Mycobacteriaceae</taxon>
        <taxon>Mycobacterium</taxon>
    </lineage>
</organism>
<dbReference type="NCBIfam" id="TIGR03930">
    <property type="entry name" value="WXG100_ESAT6"/>
    <property type="match status" value="1"/>
</dbReference>
<dbReference type="Proteomes" id="UP000467379">
    <property type="component" value="Chromosome"/>
</dbReference>
<evidence type="ECO:0000256" key="1">
    <source>
        <dbReference type="RuleBase" id="RU362001"/>
    </source>
</evidence>
<accession>A0ABN6B1B8</accession>
<sequence length="98" mass="10518">MQVSQIMYNYPAMLAHAGDMASYAATMQGLGADIASEQAALSAAWQGDTGMTYQAWQAQWNQAMADLVRAYHAMAGTHETNTVSMLARDQAEAAKWGG</sequence>
<dbReference type="EMBL" id="AP022606">
    <property type="protein sequence ID" value="BBZ10147.1"/>
    <property type="molecule type" value="Genomic_DNA"/>
</dbReference>
<keyword evidence="3" id="KW-1185">Reference proteome</keyword>
<evidence type="ECO:0000313" key="3">
    <source>
        <dbReference type="Proteomes" id="UP000467379"/>
    </source>
</evidence>
<protein>
    <recommendedName>
        <fullName evidence="1">ESAT-6-like protein</fullName>
    </recommendedName>
</protein>